<evidence type="ECO:0000256" key="1">
    <source>
        <dbReference type="ARBA" id="ARBA00022487"/>
    </source>
</evidence>
<evidence type="ECO:0000313" key="7">
    <source>
        <dbReference type="EMBL" id="KIE64287.1"/>
    </source>
</evidence>
<dbReference type="GO" id="GO:0090499">
    <property type="term" value="F:pimelyl-[acyl-carrier protein] methyl ester esterase activity"/>
    <property type="evidence" value="ECO:0007669"/>
    <property type="project" value="UniProtKB-EC"/>
</dbReference>
<feature type="active site" evidence="5">
    <location>
        <position position="238"/>
    </location>
</feature>
<dbReference type="InterPro" id="IPR010076">
    <property type="entry name" value="BioH"/>
</dbReference>
<organism evidence="7 8">
    <name type="scientific">Candidatus Riesia pediculischaeffi PTSU</name>
    <dbReference type="NCBI Taxonomy" id="1401651"/>
    <lineage>
        <taxon>Bacteria</taxon>
        <taxon>Pseudomonadati</taxon>
        <taxon>Pseudomonadota</taxon>
        <taxon>Gammaproteobacteria</taxon>
        <taxon>Enterobacterales</taxon>
        <taxon>Enterobacteriaceae</taxon>
        <taxon>Candidatus Riesia</taxon>
    </lineage>
</organism>
<evidence type="ECO:0000256" key="4">
    <source>
        <dbReference type="ARBA" id="ARBA00022801"/>
    </source>
</evidence>
<comment type="pathway">
    <text evidence="5">Cofactor biosynthesis; biotin biosynthesis.</text>
</comment>
<dbReference type="SUPFAM" id="SSF53474">
    <property type="entry name" value="alpha/beta-Hydrolases"/>
    <property type="match status" value="1"/>
</dbReference>
<dbReference type="Pfam" id="PF00561">
    <property type="entry name" value="Abhydrolase_1"/>
    <property type="match status" value="1"/>
</dbReference>
<dbReference type="InterPro" id="IPR000073">
    <property type="entry name" value="AB_hydrolase_1"/>
</dbReference>
<dbReference type="InterPro" id="IPR050266">
    <property type="entry name" value="AB_hydrolase_sf"/>
</dbReference>
<comment type="caution">
    <text evidence="5">Lacks conserved residue(s) required for the propagation of feature annotation.</text>
</comment>
<dbReference type="OrthoDB" id="9780744at2"/>
<dbReference type="GO" id="GO:0009102">
    <property type="term" value="P:biotin biosynthetic process"/>
    <property type="evidence" value="ECO:0007669"/>
    <property type="project" value="UniProtKB-UniRule"/>
</dbReference>
<comment type="catalytic activity">
    <reaction evidence="5">
        <text>6-carboxyhexanoyl-[ACP] methyl ester + H2O = 6-carboxyhexanoyl-[ACP] + methanol + H(+)</text>
        <dbReference type="Rhea" id="RHEA:42700"/>
        <dbReference type="Rhea" id="RHEA-COMP:9955"/>
        <dbReference type="Rhea" id="RHEA-COMP:10186"/>
        <dbReference type="ChEBI" id="CHEBI:15377"/>
        <dbReference type="ChEBI" id="CHEBI:15378"/>
        <dbReference type="ChEBI" id="CHEBI:17790"/>
        <dbReference type="ChEBI" id="CHEBI:78846"/>
        <dbReference type="ChEBI" id="CHEBI:82735"/>
        <dbReference type="EC" id="3.1.1.85"/>
    </reaction>
</comment>
<dbReference type="EMBL" id="AWXV01000001">
    <property type="protein sequence ID" value="KIE64287.1"/>
    <property type="molecule type" value="Genomic_DNA"/>
</dbReference>
<comment type="function">
    <text evidence="5">The physiological role of BioH is to remove the methyl group introduced by BioC when the pimeloyl moiety is complete. It allows to synthesize pimeloyl-ACP via the fatty acid synthetic pathway through the hydrolysis of the ester bonds of pimeloyl-ACP esters.</text>
</comment>
<proteinExistence type="inferred from homology"/>
<reference evidence="7 8" key="1">
    <citation type="journal article" date="2014" name="G3 (Bethesda)">
        <title>Genome sequence of Candidatus Riesia pediculischaeffi, endosymbiont of chimpanzee lice, and genomic comparison of recently acquired endosymbionts from human and chimpanzee lice.</title>
        <authorList>
            <person name="Boyd B.M."/>
            <person name="Allen J.M."/>
            <person name="de Crecy-Lagard V."/>
            <person name="Reed D.L."/>
        </authorList>
    </citation>
    <scope>NUCLEOTIDE SEQUENCE [LARGE SCALE GENOMIC DNA]</scope>
    <source>
        <strain evidence="7 8">PTSU</strain>
    </source>
</reference>
<dbReference type="AlphaFoldDB" id="A0A0C1S168"/>
<feature type="binding site" evidence="5">
    <location>
        <begin position="146"/>
        <end position="150"/>
    </location>
    <ligand>
        <name>substrate</name>
    </ligand>
</feature>
<dbReference type="EC" id="3.1.1.85" evidence="5"/>
<evidence type="ECO:0000256" key="3">
    <source>
        <dbReference type="ARBA" id="ARBA00022756"/>
    </source>
</evidence>
<feature type="active site" description="Nucleophile" evidence="5">
    <location>
        <position position="81"/>
    </location>
</feature>
<comment type="caution">
    <text evidence="7">The sequence shown here is derived from an EMBL/GenBank/DDBJ whole genome shotgun (WGS) entry which is preliminary data.</text>
</comment>
<dbReference type="GO" id="GO:0016020">
    <property type="term" value="C:membrane"/>
    <property type="evidence" value="ECO:0007669"/>
    <property type="project" value="TreeGrafter"/>
</dbReference>
<evidence type="ECO:0000256" key="2">
    <source>
        <dbReference type="ARBA" id="ARBA00022490"/>
    </source>
</evidence>
<dbReference type="PANTHER" id="PTHR43798">
    <property type="entry name" value="MONOACYLGLYCEROL LIPASE"/>
    <property type="match status" value="1"/>
</dbReference>
<comment type="subunit">
    <text evidence="5">Monomer.</text>
</comment>
<name>A0A0C1S168_9ENTR</name>
<evidence type="ECO:0000259" key="6">
    <source>
        <dbReference type="Pfam" id="PF00561"/>
    </source>
</evidence>
<dbReference type="Gene3D" id="3.40.50.1820">
    <property type="entry name" value="alpha/beta hydrolase"/>
    <property type="match status" value="1"/>
</dbReference>
<dbReference type="PATRIC" id="fig|1401651.3.peg.9"/>
<feature type="active site" evidence="5">
    <location>
        <position position="210"/>
    </location>
</feature>
<feature type="binding site" evidence="5">
    <location>
        <position position="238"/>
    </location>
    <ligand>
        <name>substrate</name>
    </ligand>
</feature>
<sequence>MKKLFWQTIGHGKQNVVLIHGFGMNSEIWKNVVQKDENFQFHMIDLPGHGHNHDVSIRSIERIVQNIWNGAPENSIWLGWSLGGLIAAKIALQYFDKVSALITVASSLYFIREEKNLFVWPGLTKKSLNNFMYQLNHDFESAIERFLIVQNLRSTNAKKNTEKLKSSILRHPKPTLRSLSFWMKILKDTDLRSSISGLKKPFLRIYGGCDQIVPKSVIPSIDKLVPRSQHVIIKDASHAPFLSHSKIFNDIIFHFYQKNFLKKS</sequence>
<dbReference type="HOGENOM" id="CLU_020336_12_2_6"/>
<gene>
    <name evidence="5" type="primary">bioH</name>
    <name evidence="7" type="ORF">P689_12311</name>
</gene>
<evidence type="ECO:0000256" key="5">
    <source>
        <dbReference type="HAMAP-Rule" id="MF_01260"/>
    </source>
</evidence>
<feature type="binding site" evidence="5">
    <location>
        <begin position="81"/>
        <end position="82"/>
    </location>
    <ligand>
        <name>substrate</name>
    </ligand>
</feature>
<comment type="similarity">
    <text evidence="5">Belongs to the AB hydrolase superfamily. Carboxylesterase BioH family.</text>
</comment>
<keyword evidence="1 5" id="KW-0719">Serine esterase</keyword>
<dbReference type="Proteomes" id="UP000054529">
    <property type="component" value="Unassembled WGS sequence"/>
</dbReference>
<evidence type="ECO:0000313" key="8">
    <source>
        <dbReference type="Proteomes" id="UP000054529"/>
    </source>
</evidence>
<dbReference type="InterPro" id="IPR029058">
    <property type="entry name" value="AB_hydrolase_fold"/>
</dbReference>
<keyword evidence="4 5" id="KW-0378">Hydrolase</keyword>
<dbReference type="UniPathway" id="UPA00078"/>
<protein>
    <recommendedName>
        <fullName evidence="5">Pimeloyl-[acyl-carrier protein] methyl ester esterase</fullName>
        <ecNumber evidence="5">3.1.1.85</ecNumber>
    </recommendedName>
    <alternativeName>
        <fullName evidence="5">Biotin synthesis protein BioH</fullName>
    </alternativeName>
    <alternativeName>
        <fullName evidence="5">Carboxylesterase BioH</fullName>
    </alternativeName>
</protein>
<dbReference type="HAMAP" id="MF_01260">
    <property type="entry name" value="Carboxylester"/>
    <property type="match status" value="1"/>
</dbReference>
<dbReference type="RefSeq" id="WP_039719434.1">
    <property type="nucleotide sequence ID" value="NZ_AWXV01000001.1"/>
</dbReference>
<comment type="subcellular location">
    <subcellularLocation>
        <location evidence="5">Cytoplasm</location>
    </subcellularLocation>
</comment>
<dbReference type="NCBIfam" id="TIGR01738">
    <property type="entry name" value="bioH"/>
    <property type="match status" value="1"/>
</dbReference>
<feature type="domain" description="AB hydrolase-1" evidence="6">
    <location>
        <begin position="16"/>
        <end position="244"/>
    </location>
</feature>
<keyword evidence="2 5" id="KW-0963">Cytoplasm</keyword>
<accession>A0A0C1S168</accession>
<dbReference type="GO" id="GO:0005737">
    <property type="term" value="C:cytoplasm"/>
    <property type="evidence" value="ECO:0007669"/>
    <property type="project" value="UniProtKB-SubCell"/>
</dbReference>
<keyword evidence="3 5" id="KW-0093">Biotin biosynthesis</keyword>
<dbReference type="PANTHER" id="PTHR43798:SF31">
    <property type="entry name" value="AB HYDROLASE SUPERFAMILY PROTEIN YCLE"/>
    <property type="match status" value="1"/>
</dbReference>